<accession>A0ABD2Z238</accession>
<feature type="transmembrane region" description="Helical" evidence="2">
    <location>
        <begin position="194"/>
        <end position="215"/>
    </location>
</feature>
<keyword evidence="4" id="KW-1185">Reference proteome</keyword>
<gene>
    <name evidence="3" type="ORF">ACH5RR_025456</name>
</gene>
<evidence type="ECO:0000313" key="3">
    <source>
        <dbReference type="EMBL" id="KAL3512739.1"/>
    </source>
</evidence>
<organism evidence="3 4">
    <name type="scientific">Cinchona calisaya</name>
    <dbReference type="NCBI Taxonomy" id="153742"/>
    <lineage>
        <taxon>Eukaryota</taxon>
        <taxon>Viridiplantae</taxon>
        <taxon>Streptophyta</taxon>
        <taxon>Embryophyta</taxon>
        <taxon>Tracheophyta</taxon>
        <taxon>Spermatophyta</taxon>
        <taxon>Magnoliopsida</taxon>
        <taxon>eudicotyledons</taxon>
        <taxon>Gunneridae</taxon>
        <taxon>Pentapetalae</taxon>
        <taxon>asterids</taxon>
        <taxon>lamiids</taxon>
        <taxon>Gentianales</taxon>
        <taxon>Rubiaceae</taxon>
        <taxon>Cinchonoideae</taxon>
        <taxon>Cinchoneae</taxon>
        <taxon>Cinchona</taxon>
    </lineage>
</organism>
<keyword evidence="2" id="KW-1133">Transmembrane helix</keyword>
<feature type="transmembrane region" description="Helical" evidence="2">
    <location>
        <begin position="36"/>
        <end position="58"/>
    </location>
</feature>
<comment type="caution">
    <text evidence="3">The sequence shown here is derived from an EMBL/GenBank/DDBJ whole genome shotgun (WGS) entry which is preliminary data.</text>
</comment>
<dbReference type="AlphaFoldDB" id="A0ABD2Z238"/>
<dbReference type="EMBL" id="JBJUIK010000011">
    <property type="protein sequence ID" value="KAL3512739.1"/>
    <property type="molecule type" value="Genomic_DNA"/>
</dbReference>
<keyword evidence="2" id="KW-0812">Transmembrane</keyword>
<evidence type="ECO:0000256" key="1">
    <source>
        <dbReference type="ARBA" id="ARBA00010199"/>
    </source>
</evidence>
<feature type="transmembrane region" description="Helical" evidence="2">
    <location>
        <begin position="316"/>
        <end position="335"/>
    </location>
</feature>
<feature type="transmembrane region" description="Helical" evidence="2">
    <location>
        <begin position="227"/>
        <end position="244"/>
    </location>
</feature>
<dbReference type="PANTHER" id="PTHR11206">
    <property type="entry name" value="MULTIDRUG RESISTANCE PROTEIN"/>
    <property type="match status" value="1"/>
</dbReference>
<feature type="transmembrane region" description="Helical" evidence="2">
    <location>
        <begin position="64"/>
        <end position="84"/>
    </location>
</feature>
<dbReference type="Proteomes" id="UP001630127">
    <property type="component" value="Unassembled WGS sequence"/>
</dbReference>
<feature type="transmembrane region" description="Helical" evidence="2">
    <location>
        <begin position="256"/>
        <end position="284"/>
    </location>
</feature>
<keyword evidence="2" id="KW-0472">Membrane</keyword>
<sequence>MHAGTYARWLIPSIFPHGILQCQIGFLQTQKFLNPLIISTSFRSLIHVLACWLLVFRFEFGNEGAALSIAISYWINVLIFSAYIKLSPSCKMTWNGFSREGLRNLFSSVSLAIPSALMVCLEMWSYEILVLMSGFLPNPKLETSMMSISRPVSSLNTSSVIFRIPYGFGSAVSTRVSNELGAGKHRAAQVAARVVLFLAVVEGLLVGLVSIAVRDVWGYLYTTKGEVVRYMSAIMPVLVLSNYMDGIQGVLSVAAALLLLAVLIVLAVRTTIVTWITVLVLLAFAGNRRRVLVKNGRRITLDVAMHLATVFTKERGIAAVAACVTVASLIAMASLRKLV</sequence>
<protein>
    <submittedName>
        <fullName evidence="3">Uncharacterized protein</fullName>
    </submittedName>
</protein>
<reference evidence="3 4" key="1">
    <citation type="submission" date="2024-11" db="EMBL/GenBank/DDBJ databases">
        <title>A near-complete genome assembly of Cinchona calisaya.</title>
        <authorList>
            <person name="Lian D.C."/>
            <person name="Zhao X.W."/>
            <person name="Wei L."/>
        </authorList>
    </citation>
    <scope>NUCLEOTIDE SEQUENCE [LARGE SCALE GENOMIC DNA]</scope>
    <source>
        <tissue evidence="3">Nenye</tissue>
    </source>
</reference>
<dbReference type="Pfam" id="PF01554">
    <property type="entry name" value="MatE"/>
    <property type="match status" value="1"/>
</dbReference>
<feature type="transmembrane region" description="Helical" evidence="2">
    <location>
        <begin position="105"/>
        <end position="126"/>
    </location>
</feature>
<name>A0ABD2Z238_9GENT</name>
<proteinExistence type="inferred from homology"/>
<dbReference type="InterPro" id="IPR002528">
    <property type="entry name" value="MATE_fam"/>
</dbReference>
<evidence type="ECO:0000313" key="4">
    <source>
        <dbReference type="Proteomes" id="UP001630127"/>
    </source>
</evidence>
<comment type="similarity">
    <text evidence="1">Belongs to the multi antimicrobial extrusion (MATE) (TC 2.A.66.1) family.</text>
</comment>
<evidence type="ECO:0000256" key="2">
    <source>
        <dbReference type="SAM" id="Phobius"/>
    </source>
</evidence>